<reference evidence="1 2" key="1">
    <citation type="submission" date="2021-03" db="EMBL/GenBank/DDBJ databases">
        <title>Antimicrobial resistance genes in bacteria isolated from Japanese honey, and their potential for conferring macrolide and lincosamide resistance in the American foulbrood pathogen Paenibacillus larvae.</title>
        <authorList>
            <person name="Okamoto M."/>
            <person name="Kumagai M."/>
            <person name="Kanamori H."/>
            <person name="Takamatsu D."/>
        </authorList>
    </citation>
    <scope>NUCLEOTIDE SEQUENCE [LARGE SCALE GENOMIC DNA]</scope>
    <source>
        <strain evidence="1 2">J34TS1</strain>
    </source>
</reference>
<dbReference type="Proteomes" id="UP000682811">
    <property type="component" value="Unassembled WGS sequence"/>
</dbReference>
<dbReference type="InterPro" id="IPR043519">
    <property type="entry name" value="NT_sf"/>
</dbReference>
<dbReference type="EMBL" id="BORT01000009">
    <property type="protein sequence ID" value="GIO47593.1"/>
    <property type="molecule type" value="Genomic_DNA"/>
</dbReference>
<dbReference type="Gene3D" id="3.30.460.40">
    <property type="match status" value="1"/>
</dbReference>
<accession>A0A920CSM9</accession>
<organism evidence="1 2">
    <name type="scientific">Paenibacillus azoreducens</name>
    <dbReference type="NCBI Taxonomy" id="116718"/>
    <lineage>
        <taxon>Bacteria</taxon>
        <taxon>Bacillati</taxon>
        <taxon>Bacillota</taxon>
        <taxon>Bacilli</taxon>
        <taxon>Bacillales</taxon>
        <taxon>Paenibacillaceae</taxon>
        <taxon>Paenibacillus</taxon>
    </lineage>
</organism>
<evidence type="ECO:0000313" key="2">
    <source>
        <dbReference type="Proteomes" id="UP000682811"/>
    </source>
</evidence>
<dbReference type="SUPFAM" id="SSF81301">
    <property type="entry name" value="Nucleotidyltransferase"/>
    <property type="match status" value="1"/>
</dbReference>
<evidence type="ECO:0000313" key="1">
    <source>
        <dbReference type="EMBL" id="GIO47593.1"/>
    </source>
</evidence>
<name>A0A920CSM9_9BACL</name>
<comment type="caution">
    <text evidence="1">The sequence shown here is derived from an EMBL/GenBank/DDBJ whole genome shotgun (WGS) entry which is preliminary data.</text>
</comment>
<protein>
    <submittedName>
        <fullName evidence="1">Uncharacterized protein</fullName>
    </submittedName>
</protein>
<gene>
    <name evidence="1" type="ORF">J34TS1_23580</name>
</gene>
<keyword evidence="2" id="KW-1185">Reference proteome</keyword>
<sequence length="216" mass="23723">MQISSELNHALQQVSGALGKAGTCWLVGGSCGLLLQNVHLDAMPRDIDVYTDEIHVKELHKLLIEYSVDEPALSETSNYRSILSHYKLDGYLTELVGSFRVRTHGSCYDVLVDEMLLLEAVTADLEGTSIPLMPLGHELVFNVLRGRADRYEAIAAAMKANLPAHLPLLKRICNASSLSEQHIRQLEALLNCSGLANADSDPAPLEKRKEPHGNET</sequence>
<dbReference type="AlphaFoldDB" id="A0A920CSM9"/>
<proteinExistence type="predicted"/>
<dbReference type="RefSeq" id="WP_212978439.1">
    <property type="nucleotide sequence ID" value="NZ_AP025343.1"/>
</dbReference>